<dbReference type="KEGG" id="cbar:PATL70BA_1278"/>
<accession>A0A3P7P119</accession>
<evidence type="ECO:0000313" key="1">
    <source>
        <dbReference type="EMBL" id="VDN47160.1"/>
    </source>
</evidence>
<evidence type="ECO:0000313" key="2">
    <source>
        <dbReference type="Proteomes" id="UP000279029"/>
    </source>
</evidence>
<sequence>MNGSKIRDHYGAKWLTFILANTYNARTLDFTGVQALL</sequence>
<reference evidence="1 2" key="1">
    <citation type="submission" date="2018-09" db="EMBL/GenBank/DDBJ databases">
        <authorList>
            <person name="Postec A."/>
        </authorList>
    </citation>
    <scope>NUCLEOTIDE SEQUENCE [LARGE SCALE GENOMIC DNA]</scope>
    <source>
        <strain evidence="1">70B-A</strain>
    </source>
</reference>
<proteinExistence type="predicted"/>
<dbReference type="Proteomes" id="UP000279029">
    <property type="component" value="Chromosome"/>
</dbReference>
<dbReference type="EMBL" id="LR130778">
    <property type="protein sequence ID" value="VDN47160.1"/>
    <property type="molecule type" value="Genomic_DNA"/>
</dbReference>
<organism evidence="1 2">
    <name type="scientific">Petrocella atlantisensis</name>
    <dbReference type="NCBI Taxonomy" id="2173034"/>
    <lineage>
        <taxon>Bacteria</taxon>
        <taxon>Bacillati</taxon>
        <taxon>Bacillota</taxon>
        <taxon>Clostridia</taxon>
        <taxon>Lachnospirales</taxon>
        <taxon>Vallitaleaceae</taxon>
        <taxon>Petrocella</taxon>
    </lineage>
</organism>
<protein>
    <submittedName>
        <fullName evidence="1">Uncharacterized protein</fullName>
    </submittedName>
</protein>
<dbReference type="AlphaFoldDB" id="A0A3P7P119"/>
<gene>
    <name evidence="1" type="ORF">PATL70BA_1278</name>
</gene>
<keyword evidence="2" id="KW-1185">Reference proteome</keyword>
<name>A0A3P7P119_9FIRM</name>